<keyword evidence="2" id="KW-1185">Reference proteome</keyword>
<reference evidence="2" key="1">
    <citation type="submission" date="2017-12" db="EMBL/GenBank/DDBJ databases">
        <title>FDA dAtabase for Regulatory Grade micrObial Sequences (FDA-ARGOS): Supporting development and validation of Infectious Disease Dx tests.</title>
        <authorList>
            <person name="Hoffmann M."/>
            <person name="Allard M."/>
            <person name="Evans P."/>
            <person name="Brown E."/>
            <person name="Tallon L.J."/>
            <person name="Sadzewicz L."/>
            <person name="Sengamalay N."/>
            <person name="Ott S."/>
            <person name="Godinez A."/>
            <person name="Nagaraj S."/>
            <person name="Vavikolanu K."/>
            <person name="Aluvathingal J."/>
            <person name="Nadendla S."/>
            <person name="Hobson J."/>
            <person name="Sichtig H."/>
        </authorList>
    </citation>
    <scope>NUCLEOTIDE SEQUENCE [LARGE SCALE GENOMIC DNA]</scope>
    <source>
        <strain evidence="2">LMG 3418</strain>
    </source>
</reference>
<evidence type="ECO:0000313" key="1">
    <source>
        <dbReference type="EMBL" id="AVH25895.1"/>
    </source>
</evidence>
<proteinExistence type="predicted"/>
<dbReference type="Proteomes" id="UP000237665">
    <property type="component" value="Chromosome 1"/>
</dbReference>
<name>A0ABN5HFI7_9VIBR</name>
<dbReference type="PANTHER" id="PTHR35175">
    <property type="entry name" value="DUF1289 DOMAIN-CONTAINING PROTEIN"/>
    <property type="match status" value="1"/>
</dbReference>
<organism evidence="1 2">
    <name type="scientific">Vibrio diabolicus</name>
    <dbReference type="NCBI Taxonomy" id="50719"/>
    <lineage>
        <taxon>Bacteria</taxon>
        <taxon>Pseudomonadati</taxon>
        <taxon>Pseudomonadota</taxon>
        <taxon>Gammaproteobacteria</taxon>
        <taxon>Vibrionales</taxon>
        <taxon>Vibrionaceae</taxon>
        <taxon>Vibrio</taxon>
        <taxon>Vibrio diabolicus subgroup</taxon>
    </lineage>
</organism>
<dbReference type="EMBL" id="CP014134">
    <property type="protein sequence ID" value="AVH25895.1"/>
    <property type="molecule type" value="Genomic_DNA"/>
</dbReference>
<dbReference type="Pfam" id="PF06945">
    <property type="entry name" value="DUF1289"/>
    <property type="match status" value="1"/>
</dbReference>
<protein>
    <submittedName>
        <fullName evidence="1">DUF1289 domain-containing protein</fullName>
    </submittedName>
</protein>
<dbReference type="PANTHER" id="PTHR35175:SF2">
    <property type="entry name" value="DUF1289 DOMAIN-CONTAINING PROTEIN"/>
    <property type="match status" value="1"/>
</dbReference>
<accession>A0ABN5HFI7</accession>
<gene>
    <name evidence="1" type="ORF">AL468_01060</name>
</gene>
<dbReference type="InterPro" id="IPR010710">
    <property type="entry name" value="DUF1289"/>
</dbReference>
<sequence length="70" mass="7954">MKFEELGEGQNEDSIDNPCIRNCCLDDNDICLGCFRTLDEILHWSSSTIHEKKQILANCLARKAVRKASL</sequence>
<dbReference type="RefSeq" id="WP_104974010.1">
    <property type="nucleotide sequence ID" value="NZ_CP014134.1"/>
</dbReference>
<evidence type="ECO:0000313" key="2">
    <source>
        <dbReference type="Proteomes" id="UP000237665"/>
    </source>
</evidence>